<comment type="caution">
    <text evidence="1">The sequence shown here is derived from an EMBL/GenBank/DDBJ whole genome shotgun (WGS) entry which is preliminary data.</text>
</comment>
<evidence type="ECO:0000313" key="2">
    <source>
        <dbReference type="Proteomes" id="UP001311232"/>
    </source>
</evidence>
<reference evidence="1 2" key="1">
    <citation type="submission" date="2021-06" db="EMBL/GenBank/DDBJ databases">
        <authorList>
            <person name="Palmer J.M."/>
        </authorList>
    </citation>
    <scope>NUCLEOTIDE SEQUENCE [LARGE SCALE GENOMIC DNA]</scope>
    <source>
        <strain evidence="1 2">MEX-2019</strain>
        <tissue evidence="1">Muscle</tissue>
    </source>
</reference>
<gene>
    <name evidence="1" type="ORF">CRENBAI_003906</name>
</gene>
<dbReference type="AlphaFoldDB" id="A0AAV9QUF1"/>
<keyword evidence="2" id="KW-1185">Reference proteome</keyword>
<dbReference type="EMBL" id="JAHHUM010002714">
    <property type="protein sequence ID" value="KAK5601118.1"/>
    <property type="molecule type" value="Genomic_DNA"/>
</dbReference>
<organism evidence="1 2">
    <name type="scientific">Crenichthys baileyi</name>
    <name type="common">White River springfish</name>
    <dbReference type="NCBI Taxonomy" id="28760"/>
    <lineage>
        <taxon>Eukaryota</taxon>
        <taxon>Metazoa</taxon>
        <taxon>Chordata</taxon>
        <taxon>Craniata</taxon>
        <taxon>Vertebrata</taxon>
        <taxon>Euteleostomi</taxon>
        <taxon>Actinopterygii</taxon>
        <taxon>Neopterygii</taxon>
        <taxon>Teleostei</taxon>
        <taxon>Neoteleostei</taxon>
        <taxon>Acanthomorphata</taxon>
        <taxon>Ovalentaria</taxon>
        <taxon>Atherinomorphae</taxon>
        <taxon>Cyprinodontiformes</taxon>
        <taxon>Goodeidae</taxon>
        <taxon>Crenichthys</taxon>
    </lineage>
</organism>
<sequence length="60" mass="6637">MDQLKETDSGLATRRRWTQNGFCTGSDSLSLRSALPSLSTDFGPEVKEPTRCCSSEQLKN</sequence>
<accession>A0AAV9QUF1</accession>
<evidence type="ECO:0000313" key="1">
    <source>
        <dbReference type="EMBL" id="KAK5601118.1"/>
    </source>
</evidence>
<name>A0AAV9QUF1_9TELE</name>
<dbReference type="Proteomes" id="UP001311232">
    <property type="component" value="Unassembled WGS sequence"/>
</dbReference>
<protein>
    <submittedName>
        <fullName evidence="1">Uncharacterized protein</fullName>
    </submittedName>
</protein>
<proteinExistence type="predicted"/>